<dbReference type="InterPro" id="IPR011701">
    <property type="entry name" value="MFS"/>
</dbReference>
<dbReference type="PANTHER" id="PTHR11662">
    <property type="entry name" value="SOLUTE CARRIER FAMILY 17"/>
    <property type="match status" value="1"/>
</dbReference>
<gene>
    <name evidence="7" type="ORF">C8E02_2204</name>
</gene>
<dbReference type="Gene3D" id="1.20.1250.20">
    <property type="entry name" value="MFS general substrate transporter like domains"/>
    <property type="match status" value="2"/>
</dbReference>
<dbReference type="Proteomes" id="UP000279384">
    <property type="component" value="Unassembled WGS sequence"/>
</dbReference>
<comment type="caution">
    <text evidence="7">The sequence shown here is derived from an EMBL/GenBank/DDBJ whole genome shotgun (WGS) entry which is preliminary data.</text>
</comment>
<dbReference type="Pfam" id="PF07690">
    <property type="entry name" value="MFS_1"/>
    <property type="match status" value="1"/>
</dbReference>
<keyword evidence="2 5" id="KW-0812">Transmembrane</keyword>
<dbReference type="GO" id="GO:0015134">
    <property type="term" value="F:hexuronate transmembrane transporter activity"/>
    <property type="evidence" value="ECO:0007669"/>
    <property type="project" value="TreeGrafter"/>
</dbReference>
<feature type="transmembrane region" description="Helical" evidence="5">
    <location>
        <begin position="325"/>
        <end position="342"/>
    </location>
</feature>
<evidence type="ECO:0000256" key="2">
    <source>
        <dbReference type="ARBA" id="ARBA00022692"/>
    </source>
</evidence>
<feature type="transmembrane region" description="Helical" evidence="5">
    <location>
        <begin position="35"/>
        <end position="58"/>
    </location>
</feature>
<feature type="transmembrane region" description="Helical" evidence="5">
    <location>
        <begin position="384"/>
        <end position="408"/>
    </location>
</feature>
<sequence>MHTPQHDTPVIALASAQPTLRQRWHSAMAVGHTRWWMLALVFFATTINYIDRAALGVLQPILAKELSWTAQDYANINFWFQMGYAIGFAVQGRFIDRVGVKHAFALAVLLWSLAAAAHGLAASAVGFMICRFLLGLSEAANYPACVKTTRLWFPAGERAMATGLFNAGTNVGALVTPVLLPLIMMVWGWQAVFFVIGSFGLIWLLYWLRHYHDPAQHPGVSRAELDYISAEAQAPAGKVPYSRILRLRGTWAYALAFTMTAPVFWFYLYWLPPFLNQQYQLGISVTQMGIPLIVIYLTADVGSVGGGALSSWLIARGMAPIPARLAAMLICALCILSIIGAAGASSLWLAVAAISLAIGAHQAWTANIWSLVMDFTPKEVVGSVFGFGSMIGAVGGMFMTQIVGYVLTVTNNNYSVLFTLIPCCYFVALTWLYFMAPRQVETLPD</sequence>
<proteinExistence type="predicted"/>
<evidence type="ECO:0000256" key="5">
    <source>
        <dbReference type="SAM" id="Phobius"/>
    </source>
</evidence>
<organism evidence="7 8">
    <name type="scientific">Vogesella indigofera</name>
    <name type="common">Pseudomonas indigofera</name>
    <dbReference type="NCBI Taxonomy" id="45465"/>
    <lineage>
        <taxon>Bacteria</taxon>
        <taxon>Pseudomonadati</taxon>
        <taxon>Pseudomonadota</taxon>
        <taxon>Betaproteobacteria</taxon>
        <taxon>Neisseriales</taxon>
        <taxon>Chromobacteriaceae</taxon>
        <taxon>Vogesella</taxon>
    </lineage>
</organism>
<dbReference type="InterPro" id="IPR050382">
    <property type="entry name" value="MFS_Na/Anion_cotransporter"/>
</dbReference>
<keyword evidence="3 5" id="KW-1133">Transmembrane helix</keyword>
<evidence type="ECO:0000313" key="7">
    <source>
        <dbReference type="EMBL" id="RKQ57900.1"/>
    </source>
</evidence>
<evidence type="ECO:0000256" key="3">
    <source>
        <dbReference type="ARBA" id="ARBA00022989"/>
    </source>
</evidence>
<evidence type="ECO:0000256" key="1">
    <source>
        <dbReference type="ARBA" id="ARBA00004141"/>
    </source>
</evidence>
<dbReference type="InterPro" id="IPR020846">
    <property type="entry name" value="MFS_dom"/>
</dbReference>
<dbReference type="GO" id="GO:0016020">
    <property type="term" value="C:membrane"/>
    <property type="evidence" value="ECO:0007669"/>
    <property type="project" value="UniProtKB-SubCell"/>
</dbReference>
<feature type="transmembrane region" description="Helical" evidence="5">
    <location>
        <begin position="251"/>
        <end position="270"/>
    </location>
</feature>
<feature type="transmembrane region" description="Helical" evidence="5">
    <location>
        <begin position="290"/>
        <end position="313"/>
    </location>
</feature>
<reference evidence="7 8" key="1">
    <citation type="submission" date="2018-10" db="EMBL/GenBank/DDBJ databases">
        <title>Genomic Encyclopedia of Type Strains, Phase IV (KMG-IV): sequencing the most valuable type-strain genomes for metagenomic binning, comparative biology and taxonomic classification.</title>
        <authorList>
            <person name="Goeker M."/>
        </authorList>
    </citation>
    <scope>NUCLEOTIDE SEQUENCE [LARGE SCALE GENOMIC DNA]</scope>
    <source>
        <strain evidence="7 8">DSM 3303</strain>
    </source>
</reference>
<dbReference type="AlphaFoldDB" id="A0A495BB10"/>
<name>A0A495BB10_VOGIN</name>
<protein>
    <submittedName>
        <fullName evidence="7">ACS family hexuronate transporter-like MFS transporter</fullName>
    </submittedName>
</protein>
<comment type="subcellular location">
    <subcellularLocation>
        <location evidence="1">Membrane</location>
        <topology evidence="1">Multi-pass membrane protein</topology>
    </subcellularLocation>
</comment>
<dbReference type="InterPro" id="IPR036259">
    <property type="entry name" value="MFS_trans_sf"/>
</dbReference>
<accession>A0A495BB10</accession>
<feature type="domain" description="Major facilitator superfamily (MFS) profile" evidence="6">
    <location>
        <begin position="37"/>
        <end position="440"/>
    </location>
</feature>
<dbReference type="PANTHER" id="PTHR11662:SF285">
    <property type="entry name" value="HEXURONATE TRANSPORTER"/>
    <property type="match status" value="1"/>
</dbReference>
<feature type="transmembrane region" description="Helical" evidence="5">
    <location>
        <begin position="187"/>
        <end position="208"/>
    </location>
</feature>
<feature type="transmembrane region" description="Helical" evidence="5">
    <location>
        <begin position="107"/>
        <end position="134"/>
    </location>
</feature>
<evidence type="ECO:0000313" key="8">
    <source>
        <dbReference type="Proteomes" id="UP000279384"/>
    </source>
</evidence>
<dbReference type="PROSITE" id="PS50850">
    <property type="entry name" value="MFS"/>
    <property type="match status" value="1"/>
</dbReference>
<dbReference type="EMBL" id="RBID01000015">
    <property type="protein sequence ID" value="RKQ57900.1"/>
    <property type="molecule type" value="Genomic_DNA"/>
</dbReference>
<dbReference type="RefSeq" id="WP_120810778.1">
    <property type="nucleotide sequence ID" value="NZ_RBID01000015.1"/>
</dbReference>
<feature type="transmembrane region" description="Helical" evidence="5">
    <location>
        <begin position="78"/>
        <end position="95"/>
    </location>
</feature>
<evidence type="ECO:0000256" key="4">
    <source>
        <dbReference type="ARBA" id="ARBA00023136"/>
    </source>
</evidence>
<dbReference type="CDD" id="cd17319">
    <property type="entry name" value="MFS_ExuT_GudP_like"/>
    <property type="match status" value="1"/>
</dbReference>
<dbReference type="SUPFAM" id="SSF103473">
    <property type="entry name" value="MFS general substrate transporter"/>
    <property type="match status" value="1"/>
</dbReference>
<keyword evidence="4 5" id="KW-0472">Membrane</keyword>
<evidence type="ECO:0000259" key="6">
    <source>
        <dbReference type="PROSITE" id="PS50850"/>
    </source>
</evidence>
<feature type="transmembrane region" description="Helical" evidence="5">
    <location>
        <begin position="414"/>
        <end position="434"/>
    </location>
</feature>